<evidence type="ECO:0000256" key="10">
    <source>
        <dbReference type="ARBA" id="ARBA00023242"/>
    </source>
</evidence>
<reference evidence="16" key="1">
    <citation type="submission" date="2022-07" db="EMBL/GenBank/DDBJ databases">
        <title>Phylogenomic reconstructions and comparative analyses of Kickxellomycotina fungi.</title>
        <authorList>
            <person name="Reynolds N.K."/>
            <person name="Stajich J.E."/>
            <person name="Barry K."/>
            <person name="Grigoriev I.V."/>
            <person name="Crous P."/>
            <person name="Smith M.E."/>
        </authorList>
    </citation>
    <scope>NUCLEOTIDE SEQUENCE</scope>
    <source>
        <strain evidence="16">RSA 1196</strain>
    </source>
</reference>
<evidence type="ECO:0000256" key="9">
    <source>
        <dbReference type="ARBA" id="ARBA00023159"/>
    </source>
</evidence>
<name>A0A9W8E7S7_9FUNG</name>
<keyword evidence="5" id="KW-0347">Helicase</keyword>
<dbReference type="CDD" id="cd18003">
    <property type="entry name" value="DEXQc_SRCAP"/>
    <property type="match status" value="1"/>
</dbReference>
<dbReference type="GO" id="GO:0003678">
    <property type="term" value="F:DNA helicase activity"/>
    <property type="evidence" value="ECO:0007669"/>
    <property type="project" value="UniProtKB-EC"/>
</dbReference>
<evidence type="ECO:0000256" key="7">
    <source>
        <dbReference type="ARBA" id="ARBA00022853"/>
    </source>
</evidence>
<dbReference type="GO" id="GO:0003677">
    <property type="term" value="F:DNA binding"/>
    <property type="evidence" value="ECO:0007669"/>
    <property type="project" value="UniProtKB-KW"/>
</dbReference>
<evidence type="ECO:0000256" key="5">
    <source>
        <dbReference type="ARBA" id="ARBA00022806"/>
    </source>
</evidence>
<feature type="region of interest" description="Disordered" evidence="12">
    <location>
        <begin position="1"/>
        <end position="222"/>
    </location>
</feature>
<dbReference type="InterPro" id="IPR049730">
    <property type="entry name" value="SNF2/RAD54-like_C"/>
</dbReference>
<feature type="compositionally biased region" description="Basic and acidic residues" evidence="12">
    <location>
        <begin position="19"/>
        <end position="34"/>
    </location>
</feature>
<dbReference type="PROSITE" id="PS51194">
    <property type="entry name" value="HELICASE_CTER"/>
    <property type="match status" value="1"/>
</dbReference>
<dbReference type="GO" id="GO:0006338">
    <property type="term" value="P:chromatin remodeling"/>
    <property type="evidence" value="ECO:0007669"/>
    <property type="project" value="UniProtKB-ARBA"/>
</dbReference>
<dbReference type="Pfam" id="PF00271">
    <property type="entry name" value="Helicase_C"/>
    <property type="match status" value="1"/>
</dbReference>
<organism evidence="16 17">
    <name type="scientific">Dispira parvispora</name>
    <dbReference type="NCBI Taxonomy" id="1520584"/>
    <lineage>
        <taxon>Eukaryota</taxon>
        <taxon>Fungi</taxon>
        <taxon>Fungi incertae sedis</taxon>
        <taxon>Zoopagomycota</taxon>
        <taxon>Kickxellomycotina</taxon>
        <taxon>Dimargaritomycetes</taxon>
        <taxon>Dimargaritales</taxon>
        <taxon>Dimargaritaceae</taxon>
        <taxon>Dispira</taxon>
    </lineage>
</organism>
<evidence type="ECO:0000259" key="13">
    <source>
        <dbReference type="PROSITE" id="PS51192"/>
    </source>
</evidence>
<dbReference type="Proteomes" id="UP001150925">
    <property type="component" value="Unassembled WGS sequence"/>
</dbReference>
<dbReference type="GO" id="GO:0005524">
    <property type="term" value="F:ATP binding"/>
    <property type="evidence" value="ECO:0007669"/>
    <property type="project" value="UniProtKB-KW"/>
</dbReference>
<feature type="compositionally biased region" description="Low complexity" evidence="12">
    <location>
        <begin position="207"/>
        <end position="219"/>
    </location>
</feature>
<keyword evidence="4 16" id="KW-0378">Hydrolase</keyword>
<dbReference type="InterPro" id="IPR014012">
    <property type="entry name" value="HSA_dom"/>
</dbReference>
<feature type="region of interest" description="Disordered" evidence="12">
    <location>
        <begin position="1534"/>
        <end position="1576"/>
    </location>
</feature>
<evidence type="ECO:0000256" key="4">
    <source>
        <dbReference type="ARBA" id="ARBA00022801"/>
    </source>
</evidence>
<dbReference type="GO" id="GO:0042393">
    <property type="term" value="F:histone binding"/>
    <property type="evidence" value="ECO:0007669"/>
    <property type="project" value="TreeGrafter"/>
</dbReference>
<keyword evidence="9" id="KW-0010">Activator</keyword>
<dbReference type="SMART" id="SM00490">
    <property type="entry name" value="HELICc"/>
    <property type="match status" value="1"/>
</dbReference>
<dbReference type="SUPFAM" id="SSF52540">
    <property type="entry name" value="P-loop containing nucleoside triphosphate hydrolases"/>
    <property type="match status" value="2"/>
</dbReference>
<evidence type="ECO:0000256" key="3">
    <source>
        <dbReference type="ARBA" id="ARBA00022741"/>
    </source>
</evidence>
<sequence length="1610" mass="182237">MPRSVNNTPCTRAQRRSMAKRDVSSLSKGVKEPSSENSPSPARTSRPRKAPRRLSSNAHPKDNVDSPVGAIPQASPLDSPIALVQPTLPSSDKLTLGEAKSSNPSGEATQPLLPTSPSTKRKARTSASPTSKRIRRTNGHPKDDAPASTPRPRNRAKNRASLPDSAAGASLPKENQPNSPLSPVVAAENPSDTDDGLDPSSKQADEPTTPSPHSTTVVPKKPVRNTSRFWIMRPGTQPIKPRQRFGDINAYLNSFVTIGDYGNVSPADAEQKVLEQAALQNKISQLTQQGRLRKNPPSLIPADRSMPTHPKTHHNHLLEHMRQWVKWRHDVVRERTARQRRITKAVEKYWGERLRRRERQEKVEQDQLRRLAKWTAKQVTQRWLAIKSVLLEKQAALEAEQQEKEGQEALMQMLEQSSKMLQSQQVHWGQVPPQQSVTKISSPSDLTLALSPVRSPTPGSKLHITDSSPSPRSPDSDALSPHSSESSESEQELADLQDEQDLPLEVLLQRYSGYLEQGTLGIPTENKDDQSLVSKEVSRSLTELYDDTLEPSEGRTVTFTKDEEDDIPQPPTAPDLKFESHSPQLSPPPDTTITQATGLLDGTPGSSIKLEESPVVDTPFLLRGTLRDYQKEGLAWLVNLYHHRLSGILADEMGLGKTIQTIALLAHLACYEEIWGPHLIVVPTSVLLNWEREFHKWLPGFKILTYFGNPKERKEKRKGWSKPNSFHVCITSYQLALQDQAVLRRKQWQYLILDEAHHIKNFRSKRWQTLMGFHSKNRLLLTGTPLQNNLGELWSLLYFLMPGDSLPASGSEQTVPDLPLESPGFASLQDFRQWFSRPIEHILDTLPDPTLALMGPGLAKADTPLARLAHQTVQQLHTILRPYLLRRLKSQVEHQLPQKHEHVIYCPLSRRQRFLYDDYMSRTTTRDTLHTGSYLSIIHCLMQLRKVCNHPDLFETRPIHTPWRFPRQYHPLVHWAPVAQMVQRLWYSSSSCGSYQAPDRDWLFRSLFRIVPFGDDAVGTKSIEDGCQTRFLARATGVTVDVQMRTVRGATSKYLQLLEHGRSMHQLAYFEQQQRWLRLAKIQAQRSRRVHNVYHGGLQDLCRRLVEEPIIYSSDQNVDGNQTAVHYHRLHYAGYMSTTGARDGSLVNDVLSRGLWTVPYKLLPRLEYHPGIYNSTLRRFSPPEALTKLPTPWETLLHNSRFFDLFLCLVPRVMIYPTVDPYLLSAIPPVPGERTGSISSLIPIPIQSHVYQYTSEGDRRIPVTQEFVQVTTAVDSLAQLRTRRALLFPDKTLLQYDCGKLQILATLLQGLAREHHRVLIFTQMTRVLDILEEFLNLHGYRYLRLDGATPVALRWDLTERFNQDRRIFAFISSTRAGGLGINLTGADTVIFYDSDWNPFMDLQCQDRAHRIGQTRDVHIYRLISTATIEENILRKANQKRALDHLVLQEGRFHTDCLRKVDWKEVVQDVLEHTNDSQSAEAGDEGEVAEKAVDQPEWSQTEFETALEAADEESDALALQQAQNEMNQLDWEDFGDASQSAAHSPSATSPARHPTDVAPPGGITSETEPGFLDGWQPDNHGSDLMHVGHVDDYMFKFLADELGIDLGEELV</sequence>
<evidence type="ECO:0000256" key="8">
    <source>
        <dbReference type="ARBA" id="ARBA00023125"/>
    </source>
</evidence>
<dbReference type="Pfam" id="PF00176">
    <property type="entry name" value="SNF2-rel_dom"/>
    <property type="match status" value="2"/>
</dbReference>
<proteinExistence type="inferred from homology"/>
<dbReference type="PROSITE" id="PS51192">
    <property type="entry name" value="HELICASE_ATP_BIND_1"/>
    <property type="match status" value="1"/>
</dbReference>
<feature type="coiled-coil region" evidence="11">
    <location>
        <begin position="390"/>
        <end position="417"/>
    </location>
</feature>
<protein>
    <submittedName>
        <fullName evidence="16">Swr1 complex component</fullName>
        <ecNumber evidence="16">3.6.4.12</ecNumber>
    </submittedName>
</protein>
<dbReference type="Gene3D" id="3.40.50.300">
    <property type="entry name" value="P-loop containing nucleotide triphosphate hydrolases"/>
    <property type="match status" value="2"/>
</dbReference>
<feature type="compositionally biased region" description="Acidic residues" evidence="12">
    <location>
        <begin position="487"/>
        <end position="499"/>
    </location>
</feature>
<evidence type="ECO:0000256" key="1">
    <source>
        <dbReference type="ARBA" id="ARBA00004123"/>
    </source>
</evidence>
<dbReference type="OrthoDB" id="372624at2759"/>
<evidence type="ECO:0000313" key="16">
    <source>
        <dbReference type="EMBL" id="KAJ1967486.1"/>
    </source>
</evidence>
<evidence type="ECO:0000259" key="15">
    <source>
        <dbReference type="PROSITE" id="PS51204"/>
    </source>
</evidence>
<comment type="caution">
    <text evidence="16">The sequence shown here is derived from an EMBL/GenBank/DDBJ whole genome shotgun (WGS) entry which is preliminary data.</text>
</comment>
<evidence type="ECO:0000256" key="6">
    <source>
        <dbReference type="ARBA" id="ARBA00022840"/>
    </source>
</evidence>
<feature type="region of interest" description="Disordered" evidence="12">
    <location>
        <begin position="543"/>
        <end position="590"/>
    </location>
</feature>
<feature type="compositionally biased region" description="Low complexity" evidence="12">
    <location>
        <begin position="476"/>
        <end position="486"/>
    </location>
</feature>
<evidence type="ECO:0000256" key="2">
    <source>
        <dbReference type="ARBA" id="ARBA00009220"/>
    </source>
</evidence>
<accession>A0A9W8E7S7</accession>
<dbReference type="PANTHER" id="PTHR45685">
    <property type="entry name" value="HELICASE SRCAP-RELATED"/>
    <property type="match status" value="1"/>
</dbReference>
<keyword evidence="11" id="KW-0175">Coiled coil</keyword>
<keyword evidence="3" id="KW-0547">Nucleotide-binding</keyword>
<dbReference type="EC" id="3.6.4.12" evidence="16"/>
<feature type="compositionally biased region" description="Polar residues" evidence="12">
    <location>
        <begin position="1"/>
        <end position="11"/>
    </location>
</feature>
<feature type="region of interest" description="Disordered" evidence="12">
    <location>
        <begin position="448"/>
        <end position="499"/>
    </location>
</feature>
<dbReference type="CDD" id="cd18793">
    <property type="entry name" value="SF2_C_SNF"/>
    <property type="match status" value="1"/>
</dbReference>
<keyword evidence="10" id="KW-0539">Nucleus</keyword>
<dbReference type="InterPro" id="IPR001650">
    <property type="entry name" value="Helicase_C-like"/>
</dbReference>
<dbReference type="InterPro" id="IPR027417">
    <property type="entry name" value="P-loop_NTPase"/>
</dbReference>
<feature type="compositionally biased region" description="Polar residues" evidence="12">
    <location>
        <begin position="100"/>
        <end position="118"/>
    </location>
</feature>
<feature type="domain" description="Helicase ATP-binding" evidence="13">
    <location>
        <begin position="638"/>
        <end position="803"/>
    </location>
</feature>
<dbReference type="GO" id="GO:0016887">
    <property type="term" value="F:ATP hydrolysis activity"/>
    <property type="evidence" value="ECO:0007669"/>
    <property type="project" value="TreeGrafter"/>
</dbReference>
<dbReference type="InterPro" id="IPR050520">
    <property type="entry name" value="INO80/SWR1_helicase"/>
</dbReference>
<dbReference type="InterPro" id="IPR014001">
    <property type="entry name" value="Helicase_ATP-bd"/>
</dbReference>
<feature type="region of interest" description="Disordered" evidence="12">
    <location>
        <begin position="1473"/>
        <end position="1497"/>
    </location>
</feature>
<evidence type="ECO:0000256" key="11">
    <source>
        <dbReference type="SAM" id="Coils"/>
    </source>
</evidence>
<keyword evidence="6" id="KW-0067">ATP-binding</keyword>
<evidence type="ECO:0000313" key="17">
    <source>
        <dbReference type="Proteomes" id="UP001150925"/>
    </source>
</evidence>
<dbReference type="SMART" id="SM00487">
    <property type="entry name" value="DEXDc"/>
    <property type="match status" value="1"/>
</dbReference>
<feature type="domain" description="Helicase C-terminal" evidence="14">
    <location>
        <begin position="1306"/>
        <end position="1458"/>
    </location>
</feature>
<gene>
    <name evidence="16" type="primary">SWR1</name>
    <name evidence="16" type="ORF">IWQ62_001829</name>
</gene>
<comment type="similarity">
    <text evidence="2">Belongs to the SNF2/RAD54 helicase family. SWR1 subfamily.</text>
</comment>
<dbReference type="Pfam" id="PF07529">
    <property type="entry name" value="HSA"/>
    <property type="match status" value="1"/>
</dbReference>
<dbReference type="InterPro" id="IPR000330">
    <property type="entry name" value="SNF2_N"/>
</dbReference>
<evidence type="ECO:0000259" key="14">
    <source>
        <dbReference type="PROSITE" id="PS51194"/>
    </source>
</evidence>
<comment type="subcellular location">
    <subcellularLocation>
        <location evidence="1">Nucleus</location>
    </subcellularLocation>
</comment>
<dbReference type="Gene3D" id="3.40.50.10810">
    <property type="entry name" value="Tandem AAA-ATPase domain"/>
    <property type="match status" value="1"/>
</dbReference>
<feature type="domain" description="HSA" evidence="15">
    <location>
        <begin position="301"/>
        <end position="373"/>
    </location>
</feature>
<evidence type="ECO:0000256" key="12">
    <source>
        <dbReference type="SAM" id="MobiDB-lite"/>
    </source>
</evidence>
<dbReference type="InterPro" id="IPR038718">
    <property type="entry name" value="SNF2-like_sf"/>
</dbReference>
<feature type="compositionally biased region" description="Low complexity" evidence="12">
    <location>
        <begin position="1536"/>
        <end position="1550"/>
    </location>
</feature>
<dbReference type="FunFam" id="3.40.50.10810:FF:000005">
    <property type="entry name" value="Photoperiod-independent early flowering 1"/>
    <property type="match status" value="1"/>
</dbReference>
<keyword evidence="17" id="KW-1185">Reference proteome</keyword>
<dbReference type="EMBL" id="JANBPY010000330">
    <property type="protein sequence ID" value="KAJ1967486.1"/>
    <property type="molecule type" value="Genomic_DNA"/>
</dbReference>
<dbReference type="GO" id="GO:0000812">
    <property type="term" value="C:Swr1 complex"/>
    <property type="evidence" value="ECO:0007669"/>
    <property type="project" value="TreeGrafter"/>
</dbReference>
<keyword evidence="8" id="KW-0238">DNA-binding</keyword>
<dbReference type="PROSITE" id="PS51204">
    <property type="entry name" value="HSA"/>
    <property type="match status" value="1"/>
</dbReference>
<dbReference type="PANTHER" id="PTHR45685:SF1">
    <property type="entry name" value="HELICASE SRCAP"/>
    <property type="match status" value="1"/>
</dbReference>
<keyword evidence="7" id="KW-0156">Chromatin regulator</keyword>